<protein>
    <recommendedName>
        <fullName evidence="11">Histone H4</fullName>
    </recommendedName>
</protein>
<dbReference type="PRINTS" id="PR00623">
    <property type="entry name" value="HISTONEH4"/>
</dbReference>
<dbReference type="InterPro" id="IPR018951">
    <property type="entry name" value="Fumarase_C_C"/>
</dbReference>
<evidence type="ECO:0000259" key="13">
    <source>
        <dbReference type="Pfam" id="PF10415"/>
    </source>
</evidence>
<evidence type="ECO:0000256" key="3">
    <source>
        <dbReference type="ARBA" id="ARBA00004286"/>
    </source>
</evidence>
<dbReference type="InterPro" id="IPR009072">
    <property type="entry name" value="Histone-fold"/>
</dbReference>
<evidence type="ECO:0000256" key="4">
    <source>
        <dbReference type="ARBA" id="ARBA00006564"/>
    </source>
</evidence>
<dbReference type="AlphaFoldDB" id="A0A8J4R9G5"/>
<evidence type="ECO:0000256" key="2">
    <source>
        <dbReference type="ARBA" id="ARBA00004123"/>
    </source>
</evidence>
<evidence type="ECO:0000256" key="7">
    <source>
        <dbReference type="ARBA" id="ARBA00023125"/>
    </source>
</evidence>
<dbReference type="OrthoDB" id="1738025at2759"/>
<evidence type="ECO:0000256" key="9">
    <source>
        <dbReference type="ARBA" id="ARBA00023242"/>
    </source>
</evidence>
<dbReference type="SUPFAM" id="SSF48557">
    <property type="entry name" value="L-aspartase-like"/>
    <property type="match status" value="1"/>
</dbReference>
<dbReference type="EMBL" id="JRKL02002274">
    <property type="protein sequence ID" value="KAF3959689.1"/>
    <property type="molecule type" value="Genomic_DNA"/>
</dbReference>
<dbReference type="GO" id="GO:0016829">
    <property type="term" value="F:lyase activity"/>
    <property type="evidence" value="ECO:0007669"/>
    <property type="project" value="UniProtKB-KW"/>
</dbReference>
<dbReference type="PROSITE" id="PS00163">
    <property type="entry name" value="FUMARATE_LYASES"/>
    <property type="match status" value="1"/>
</dbReference>
<evidence type="ECO:0000259" key="14">
    <source>
        <dbReference type="Pfam" id="PF15511"/>
    </source>
</evidence>
<evidence type="ECO:0000256" key="8">
    <source>
        <dbReference type="ARBA" id="ARBA00023239"/>
    </source>
</evidence>
<dbReference type="InterPro" id="IPR001951">
    <property type="entry name" value="Histone_H4"/>
</dbReference>
<name>A0A8J4R9G5_9ROSI</name>
<dbReference type="InterPro" id="IPR035425">
    <property type="entry name" value="CENP-T/H4_C"/>
</dbReference>
<dbReference type="PROSITE" id="PS00047">
    <property type="entry name" value="HISTONE_H4"/>
    <property type="match status" value="1"/>
</dbReference>
<keyword evidence="10 11" id="KW-0544">Nucleosome core</keyword>
<comment type="caution">
    <text evidence="15">The sequence shown here is derived from an EMBL/GenBank/DDBJ whole genome shotgun (WGS) entry which is preliminary data.</text>
</comment>
<comment type="subunit">
    <text evidence="5 11">The nucleosome is a histone octamer containing two molecules each of H2A, H2B, H3 and H4 assembled in one H3-H4 heterotetramer and two H2A-H2B heterodimers. The octamer wraps approximately 147 bp of DNA.</text>
</comment>
<dbReference type="InterPro" id="IPR020557">
    <property type="entry name" value="Fumarate_lyase_CS"/>
</dbReference>
<dbReference type="InterPro" id="IPR008948">
    <property type="entry name" value="L-Aspartase-like"/>
</dbReference>
<keyword evidence="7 11" id="KW-0238">DNA-binding</keyword>
<dbReference type="Gene3D" id="1.10.20.10">
    <property type="entry name" value="Histone, subunit A"/>
    <property type="match status" value="1"/>
</dbReference>
<evidence type="ECO:0000259" key="12">
    <source>
        <dbReference type="Pfam" id="PF00206"/>
    </source>
</evidence>
<dbReference type="GO" id="GO:0046982">
    <property type="term" value="F:protein heterodimerization activity"/>
    <property type="evidence" value="ECO:0007669"/>
    <property type="project" value="InterPro"/>
</dbReference>
<dbReference type="GO" id="GO:0006099">
    <property type="term" value="P:tricarboxylic acid cycle"/>
    <property type="evidence" value="ECO:0007669"/>
    <property type="project" value="InterPro"/>
</dbReference>
<evidence type="ECO:0000256" key="5">
    <source>
        <dbReference type="ARBA" id="ARBA00011538"/>
    </source>
</evidence>
<keyword evidence="8" id="KW-0456">Lyase</keyword>
<dbReference type="Pfam" id="PF10415">
    <property type="entry name" value="FumaraseC_C"/>
    <property type="match status" value="1"/>
</dbReference>
<proteinExistence type="inferred from homology"/>
<dbReference type="Proteomes" id="UP000737018">
    <property type="component" value="Unassembled WGS sequence"/>
</dbReference>
<dbReference type="PANTHER" id="PTHR10484">
    <property type="entry name" value="HISTONE H4"/>
    <property type="match status" value="1"/>
</dbReference>
<keyword evidence="6 11" id="KW-0158">Chromosome</keyword>
<gene>
    <name evidence="15" type="ORF">CMV_015522</name>
</gene>
<dbReference type="Gene3D" id="1.20.200.10">
    <property type="entry name" value="Fumarase/aspartase (Central domain)"/>
    <property type="match status" value="1"/>
</dbReference>
<evidence type="ECO:0000313" key="16">
    <source>
        <dbReference type="Proteomes" id="UP000737018"/>
    </source>
</evidence>
<reference evidence="15" key="1">
    <citation type="submission" date="2020-03" db="EMBL/GenBank/DDBJ databases">
        <title>Castanea mollissima Vanexum genome sequencing.</title>
        <authorList>
            <person name="Staton M."/>
        </authorList>
    </citation>
    <scope>NUCLEOTIDE SEQUENCE</scope>
    <source>
        <tissue evidence="15">Leaf</tissue>
    </source>
</reference>
<dbReference type="Pfam" id="PF00206">
    <property type="entry name" value="Lyase_1"/>
    <property type="match status" value="1"/>
</dbReference>
<dbReference type="Gene3D" id="1.10.40.30">
    <property type="entry name" value="Fumarase/aspartase (C-terminal domain)"/>
    <property type="match status" value="1"/>
</dbReference>
<evidence type="ECO:0000256" key="11">
    <source>
        <dbReference type="RuleBase" id="RU000528"/>
    </source>
</evidence>
<organism evidence="15 16">
    <name type="scientific">Castanea mollissima</name>
    <name type="common">Chinese chestnut</name>
    <dbReference type="NCBI Taxonomy" id="60419"/>
    <lineage>
        <taxon>Eukaryota</taxon>
        <taxon>Viridiplantae</taxon>
        <taxon>Streptophyta</taxon>
        <taxon>Embryophyta</taxon>
        <taxon>Tracheophyta</taxon>
        <taxon>Spermatophyta</taxon>
        <taxon>Magnoliopsida</taxon>
        <taxon>eudicotyledons</taxon>
        <taxon>Gunneridae</taxon>
        <taxon>Pentapetalae</taxon>
        <taxon>rosids</taxon>
        <taxon>fabids</taxon>
        <taxon>Fagales</taxon>
        <taxon>Fagaceae</taxon>
        <taxon>Castanea</taxon>
    </lineage>
</organism>
<feature type="domain" description="CENP-T/Histone H4 histone fold" evidence="14">
    <location>
        <begin position="53"/>
        <end position="95"/>
    </location>
</feature>
<evidence type="ECO:0000256" key="6">
    <source>
        <dbReference type="ARBA" id="ARBA00022454"/>
    </source>
</evidence>
<dbReference type="GO" id="GO:0003677">
    <property type="term" value="F:DNA binding"/>
    <property type="evidence" value="ECO:0007669"/>
    <property type="project" value="UniProtKB-KW"/>
</dbReference>
<sequence length="199" mass="21832">MSGRGKGGKGLGKGGAKRHRKVLRDNIQGITKPAIRRLARRGVKRISGLIYEETRGVLKIFLENVIRDAVTYTEHARRKTVIAMDVVYALKRQGRTFGPRCGLGELILLENEPGSSIMPGKFNPTLCEALTMVCAQSLRLLGDAFASFKKNCMTGIQANRERLSKLLHESLMLVTSLKPKIGYDNAAAVAKKAHKEGST</sequence>
<feature type="domain" description="Fumarase C C-terminal" evidence="13">
    <location>
        <begin position="173"/>
        <end position="199"/>
    </location>
</feature>
<dbReference type="Pfam" id="PF15511">
    <property type="entry name" value="CENP-T_C"/>
    <property type="match status" value="1"/>
</dbReference>
<evidence type="ECO:0000313" key="15">
    <source>
        <dbReference type="EMBL" id="KAF3959689.1"/>
    </source>
</evidence>
<dbReference type="InterPro" id="IPR022761">
    <property type="entry name" value="Fumarate_lyase_N"/>
</dbReference>
<comment type="function">
    <text evidence="1 11">Core component of nucleosome. Nucleosomes wrap and compact DNA into chromatin, limiting DNA accessibility to the cellular machineries which require DNA as a template. Histones thereby play a central role in transcription regulation, DNA repair, DNA replication and chromosomal stability. DNA accessibility is regulated via a complex set of post-translational modifications of histones, also called histone code, and nucleosome remodeling.</text>
</comment>
<comment type="similarity">
    <text evidence="4 11">Belongs to the histone H4 family.</text>
</comment>
<keyword evidence="9 11" id="KW-0539">Nucleus</keyword>
<dbReference type="SMART" id="SM00417">
    <property type="entry name" value="H4"/>
    <property type="match status" value="1"/>
</dbReference>
<comment type="subcellular location">
    <subcellularLocation>
        <location evidence="3">Chromosome</location>
    </subcellularLocation>
    <subcellularLocation>
        <location evidence="2">Nucleus</location>
    </subcellularLocation>
</comment>
<dbReference type="FunFam" id="1.10.20.10:FF:000012">
    <property type="entry name" value="Histone H4"/>
    <property type="match status" value="1"/>
</dbReference>
<keyword evidence="16" id="KW-1185">Reference proteome</keyword>
<dbReference type="GO" id="GO:0030527">
    <property type="term" value="F:structural constituent of chromatin"/>
    <property type="evidence" value="ECO:0007669"/>
    <property type="project" value="InterPro"/>
</dbReference>
<dbReference type="CDD" id="cd22912">
    <property type="entry name" value="HFD_H4"/>
    <property type="match status" value="1"/>
</dbReference>
<dbReference type="SUPFAM" id="SSF47113">
    <property type="entry name" value="Histone-fold"/>
    <property type="match status" value="1"/>
</dbReference>
<dbReference type="GO" id="GO:0000786">
    <property type="term" value="C:nucleosome"/>
    <property type="evidence" value="ECO:0007669"/>
    <property type="project" value="UniProtKB-KW"/>
</dbReference>
<feature type="domain" description="Fumarate lyase N-terminal" evidence="12">
    <location>
        <begin position="98"/>
        <end position="136"/>
    </location>
</feature>
<dbReference type="InterPro" id="IPR019809">
    <property type="entry name" value="Histone_H4_CS"/>
</dbReference>
<accession>A0A8J4R9G5</accession>
<evidence type="ECO:0000256" key="10">
    <source>
        <dbReference type="ARBA" id="ARBA00023269"/>
    </source>
</evidence>
<evidence type="ECO:0000256" key="1">
    <source>
        <dbReference type="ARBA" id="ARBA00002001"/>
    </source>
</evidence>
<dbReference type="GO" id="GO:0005634">
    <property type="term" value="C:nucleus"/>
    <property type="evidence" value="ECO:0007669"/>
    <property type="project" value="UniProtKB-SubCell"/>
</dbReference>